<protein>
    <recommendedName>
        <fullName evidence="10 11">Multifunctional fusion protein</fullName>
    </recommendedName>
    <domain>
        <recommendedName>
            <fullName evidence="11">Glycine--tRNA ligase beta subunit</fullName>
            <ecNumber evidence="11">6.1.1.14</ecNumber>
        </recommendedName>
        <alternativeName>
            <fullName evidence="11">Glycyl-tRNA synthetase beta subunit</fullName>
            <shortName evidence="11">GlyRS</shortName>
        </alternativeName>
    </domain>
    <domain>
        <recommendedName>
            <fullName evidence="10">Glycine--tRNA ligase alpha subunit</fullName>
        </recommendedName>
        <alternativeName>
            <fullName evidence="10">Glycyl-tRNA synthetase alpha subunit</fullName>
        </alternativeName>
    </domain>
</protein>
<sequence length="1002" mass="111699">MQDKLNFQTIMMTLQQFWGGKGCLIWQPYYTQVGAGTMNPATVLRVLGPEPWNVAYVEPSIRPDDGRYGDNPYRMQQHYQFQVILKPDPGNPQELYLQSLEALGINPHEHDIRFVEDNWESPALGAWGLGWEVWLDGQEITQFTYFQQAGGVNLDPVSVEITYGLERIAMALQGSYNFKKIQWSPNFTYGDVNYQAEYEHSRYYFEVADVERLYEMYDLFEKEANLALDQGLVLPAHDYILKCSHTFNVLDTRGAVGVTERQSLFGRMRELSRRTAETYIAQREALGFPWLEKPNAVASSVSAEQPELPEVIKSDQAADFLLEIGTEELPAADLESAWGQLQTLVPDMLSGLRLDYKDIHVYATPRRLVVHVSDLAGKQAEVTQEVKGPPAERAYDKDGQLTPAALGFARSKGVDVKDLTVKEVDGGKYLTAVVHQPGLFTLDILPEKLVDLIAHIRFDKSMRWNASGVSFSRPIRWLAALFGTAVVPFAYAGLNANRITRGLRFSEEAEHACKDIPDYFAYLESQGILSDMQARKSVIEKQVGALLSSLKAADKIDAKLLDEVNNLVEAPTALLGNFNEEHLKLPGEVLIGVMKKHQRYFPVTEASGALMPHFITIRNGGKQHLEIVAHGNEEVIQARFSDSAFFINEDNKHSLEDFVNREDTLTFHPKLGSMLDKTKRILKLTETLCLGMGLDKEETAVAMEAAQFCKADLVSKMVIEMTALQGTIGKYYALQRGKSPAVANAIEEHYQPRNAGDQSPASQAGLVVGIADRLDSLIGLFSAGMAPSGTKDPFGLRRAAIGLVQNLINADISLDLQKYIFKASALLPVESSPKDCQDCLDFIVGRLEQILLEEGYAYDVIKAVLAAQGANPAKAAASIRELSEWVKRDDWRGTILPAYSRCVRITRTEKQRYNVSAEYFQESQEKALYEAVTAAQKNIGDSKNVNDFLTHLLPVVPAINAFFDAVLVMDEKQEIRENRLGLLQSVAFLADGVADLSKLEGF</sequence>
<evidence type="ECO:0000256" key="4">
    <source>
        <dbReference type="ARBA" id="ARBA00022598"/>
    </source>
</evidence>
<evidence type="ECO:0000313" key="14">
    <source>
        <dbReference type="Proteomes" id="UP000256388"/>
    </source>
</evidence>
<dbReference type="NCBIfam" id="TIGR00388">
    <property type="entry name" value="glyQ"/>
    <property type="match status" value="1"/>
</dbReference>
<keyword evidence="6 11" id="KW-0067">ATP-binding</keyword>
<dbReference type="EC" id="6.1.1.14" evidence="11"/>
<comment type="catalytic activity">
    <reaction evidence="9 11">
        <text>tRNA(Gly) + glycine + ATP = glycyl-tRNA(Gly) + AMP + diphosphate</text>
        <dbReference type="Rhea" id="RHEA:16013"/>
        <dbReference type="Rhea" id="RHEA-COMP:9664"/>
        <dbReference type="Rhea" id="RHEA-COMP:9683"/>
        <dbReference type="ChEBI" id="CHEBI:30616"/>
        <dbReference type="ChEBI" id="CHEBI:33019"/>
        <dbReference type="ChEBI" id="CHEBI:57305"/>
        <dbReference type="ChEBI" id="CHEBI:78442"/>
        <dbReference type="ChEBI" id="CHEBI:78522"/>
        <dbReference type="ChEBI" id="CHEBI:456215"/>
        <dbReference type="EC" id="6.1.1.14"/>
    </reaction>
</comment>
<dbReference type="HAMAP" id="MF_00254">
    <property type="entry name" value="Gly_tRNA_synth_alpha"/>
    <property type="match status" value="1"/>
</dbReference>
<evidence type="ECO:0000259" key="12">
    <source>
        <dbReference type="Pfam" id="PF05746"/>
    </source>
</evidence>
<feature type="domain" description="DALR anticodon binding" evidence="12">
    <location>
        <begin position="897"/>
        <end position="987"/>
    </location>
</feature>
<keyword evidence="5 11" id="KW-0547">Nucleotide-binding</keyword>
<evidence type="ECO:0000313" key="13">
    <source>
        <dbReference type="EMBL" id="REG08468.1"/>
    </source>
</evidence>
<evidence type="ECO:0000256" key="6">
    <source>
        <dbReference type="ARBA" id="ARBA00022840"/>
    </source>
</evidence>
<evidence type="ECO:0000256" key="10">
    <source>
        <dbReference type="HAMAP-Rule" id="MF_00254"/>
    </source>
</evidence>
<dbReference type="PANTHER" id="PTHR30075">
    <property type="entry name" value="GLYCYL-TRNA SYNTHETASE"/>
    <property type="match status" value="1"/>
</dbReference>
<dbReference type="Proteomes" id="UP000256388">
    <property type="component" value="Unassembled WGS sequence"/>
</dbReference>
<dbReference type="PROSITE" id="PS50861">
    <property type="entry name" value="AA_TRNA_LIGASE_II_GLYAB"/>
    <property type="match status" value="2"/>
</dbReference>
<dbReference type="FunFam" id="3.30.930.10:FF:000006">
    <property type="entry name" value="Glycine--tRNA ligase alpha subunit"/>
    <property type="match status" value="1"/>
</dbReference>
<dbReference type="GO" id="GO:0006426">
    <property type="term" value="P:glycyl-tRNA aminoacylation"/>
    <property type="evidence" value="ECO:0007669"/>
    <property type="project" value="UniProtKB-UniRule"/>
</dbReference>
<dbReference type="GO" id="GO:0005829">
    <property type="term" value="C:cytosol"/>
    <property type="evidence" value="ECO:0007669"/>
    <property type="project" value="TreeGrafter"/>
</dbReference>
<dbReference type="AlphaFoldDB" id="A0A347ZNI4"/>
<dbReference type="PANTHER" id="PTHR30075:SF2">
    <property type="entry name" value="GLYCINE--TRNA LIGASE, CHLOROPLASTIC_MITOCHONDRIAL 2"/>
    <property type="match status" value="1"/>
</dbReference>
<evidence type="ECO:0000256" key="9">
    <source>
        <dbReference type="ARBA" id="ARBA00047937"/>
    </source>
</evidence>
<dbReference type="InterPro" id="IPR015944">
    <property type="entry name" value="Gly-tRNA-synth_bsu"/>
</dbReference>
<dbReference type="InterPro" id="IPR002310">
    <property type="entry name" value="Gly-tRNA_ligase_asu"/>
</dbReference>
<dbReference type="InterPro" id="IPR006194">
    <property type="entry name" value="Gly-tRNA-synth_heterodimer"/>
</dbReference>
<keyword evidence="7 11" id="KW-0648">Protein biosynthesis</keyword>
<dbReference type="SUPFAM" id="SSF55681">
    <property type="entry name" value="Class II aaRS and biotin synthetases"/>
    <property type="match status" value="1"/>
</dbReference>
<dbReference type="PRINTS" id="PR01044">
    <property type="entry name" value="TRNASYNTHGA"/>
</dbReference>
<keyword evidence="8 11" id="KW-0030">Aminoacyl-tRNA synthetase</keyword>
<evidence type="ECO:0000256" key="8">
    <source>
        <dbReference type="ARBA" id="ARBA00023146"/>
    </source>
</evidence>
<dbReference type="HAMAP" id="MF_00255">
    <property type="entry name" value="Gly_tRNA_synth_beta"/>
    <property type="match status" value="1"/>
</dbReference>
<dbReference type="Gene3D" id="1.20.58.180">
    <property type="entry name" value="Class II aaRS and biotin synthetases, domain 2"/>
    <property type="match status" value="1"/>
</dbReference>
<gene>
    <name evidence="10" type="primary">glyQ</name>
    <name evidence="11" type="synonym">glyS</name>
    <name evidence="13" type="ORF">DFR64_1835</name>
</gene>
<evidence type="ECO:0000256" key="5">
    <source>
        <dbReference type="ARBA" id="ARBA00022741"/>
    </source>
</evidence>
<dbReference type="Pfam" id="PF02092">
    <property type="entry name" value="tRNA_synt_2f"/>
    <property type="match status" value="1"/>
</dbReference>
<dbReference type="GO" id="GO:0004820">
    <property type="term" value="F:glycine-tRNA ligase activity"/>
    <property type="evidence" value="ECO:0007669"/>
    <property type="project" value="UniProtKB-UniRule"/>
</dbReference>
<dbReference type="GO" id="GO:0005524">
    <property type="term" value="F:ATP binding"/>
    <property type="evidence" value="ECO:0007669"/>
    <property type="project" value="UniProtKB-UniRule"/>
</dbReference>
<dbReference type="InterPro" id="IPR008909">
    <property type="entry name" value="DALR_anticod-bd"/>
</dbReference>
<comment type="subcellular location">
    <subcellularLocation>
        <location evidence="1 11">Cytoplasm</location>
    </subcellularLocation>
</comment>
<dbReference type="Pfam" id="PF05746">
    <property type="entry name" value="DALR_1"/>
    <property type="match status" value="1"/>
</dbReference>
<organism evidence="13 14">
    <name type="scientific">Pelolinea submarina</name>
    <dbReference type="NCBI Taxonomy" id="913107"/>
    <lineage>
        <taxon>Bacteria</taxon>
        <taxon>Bacillati</taxon>
        <taxon>Chloroflexota</taxon>
        <taxon>Anaerolineae</taxon>
        <taxon>Anaerolineales</taxon>
        <taxon>Anaerolineaceae</taxon>
        <taxon>Pelolinea</taxon>
    </lineage>
</organism>
<dbReference type="RefSeq" id="WP_116225123.1">
    <property type="nucleotide sequence ID" value="NZ_AP018437.1"/>
</dbReference>
<keyword evidence="4 11" id="KW-0436">Ligase</keyword>
<dbReference type="GO" id="GO:0004814">
    <property type="term" value="F:arginine-tRNA ligase activity"/>
    <property type="evidence" value="ECO:0007669"/>
    <property type="project" value="InterPro"/>
</dbReference>
<dbReference type="SUPFAM" id="SSF109604">
    <property type="entry name" value="HD-domain/PDEase-like"/>
    <property type="match status" value="1"/>
</dbReference>
<dbReference type="OrthoDB" id="9775440at2"/>
<evidence type="ECO:0000256" key="11">
    <source>
        <dbReference type="HAMAP-Rule" id="MF_00255"/>
    </source>
</evidence>
<dbReference type="InterPro" id="IPR045864">
    <property type="entry name" value="aa-tRNA-synth_II/BPL/LPL"/>
</dbReference>
<keyword evidence="14" id="KW-1185">Reference proteome</keyword>
<comment type="caution">
    <text evidence="13">The sequence shown here is derived from an EMBL/GenBank/DDBJ whole genome shotgun (WGS) entry which is preliminary data.</text>
</comment>
<evidence type="ECO:0000256" key="3">
    <source>
        <dbReference type="ARBA" id="ARBA00022490"/>
    </source>
</evidence>
<reference evidence="13 14" key="1">
    <citation type="submission" date="2018-08" db="EMBL/GenBank/DDBJ databases">
        <title>Genomic Encyclopedia of Type Strains, Phase IV (KMG-IV): sequencing the most valuable type-strain genomes for metagenomic binning, comparative biology and taxonomic classification.</title>
        <authorList>
            <person name="Goeker M."/>
        </authorList>
    </citation>
    <scope>NUCLEOTIDE SEQUENCE [LARGE SCALE GENOMIC DNA]</scope>
    <source>
        <strain evidence="13 14">DSM 23923</strain>
    </source>
</reference>
<keyword evidence="3 11" id="KW-0963">Cytoplasm</keyword>
<dbReference type="Pfam" id="PF02091">
    <property type="entry name" value="tRNA-synt_2e"/>
    <property type="match status" value="1"/>
</dbReference>
<name>A0A347ZNI4_9CHLR</name>
<evidence type="ECO:0000256" key="7">
    <source>
        <dbReference type="ARBA" id="ARBA00022917"/>
    </source>
</evidence>
<evidence type="ECO:0000256" key="2">
    <source>
        <dbReference type="ARBA" id="ARBA00008226"/>
    </source>
</evidence>
<dbReference type="EMBL" id="QUMS01000002">
    <property type="protein sequence ID" value="REG08468.1"/>
    <property type="molecule type" value="Genomic_DNA"/>
</dbReference>
<proteinExistence type="inferred from homology"/>
<accession>A0A347ZNI4</accession>
<dbReference type="NCBIfam" id="NF006827">
    <property type="entry name" value="PRK09348.1"/>
    <property type="match status" value="1"/>
</dbReference>
<comment type="subunit">
    <text evidence="11">Tetramer of two alpha and two beta subunits.</text>
</comment>
<dbReference type="Gene3D" id="3.30.930.10">
    <property type="entry name" value="Bira Bifunctional Protein, Domain 2"/>
    <property type="match status" value="1"/>
</dbReference>
<dbReference type="NCBIfam" id="TIGR00211">
    <property type="entry name" value="glyS"/>
    <property type="match status" value="1"/>
</dbReference>
<evidence type="ECO:0000256" key="1">
    <source>
        <dbReference type="ARBA" id="ARBA00004496"/>
    </source>
</evidence>
<dbReference type="CDD" id="cd00733">
    <property type="entry name" value="GlyRS_alpha_core"/>
    <property type="match status" value="1"/>
</dbReference>
<dbReference type="GO" id="GO:0006420">
    <property type="term" value="P:arginyl-tRNA aminoacylation"/>
    <property type="evidence" value="ECO:0007669"/>
    <property type="project" value="InterPro"/>
</dbReference>
<comment type="similarity">
    <text evidence="2 11">Belongs to the class-II aminoacyl-tRNA synthetase family.</text>
</comment>